<evidence type="ECO:0000313" key="2">
    <source>
        <dbReference type="EMBL" id="WWD84939.1"/>
    </source>
</evidence>
<protein>
    <recommendedName>
        <fullName evidence="4">DUF5667 domain-containing protein</fullName>
    </recommendedName>
</protein>
<name>A0ABZ2EYJ5_9FIRM</name>
<feature type="compositionally biased region" description="Basic and acidic residues" evidence="1">
    <location>
        <begin position="68"/>
        <end position="78"/>
    </location>
</feature>
<feature type="compositionally biased region" description="Basic residues" evidence="1">
    <location>
        <begin position="286"/>
        <end position="305"/>
    </location>
</feature>
<feature type="compositionally biased region" description="Basic residues" evidence="1">
    <location>
        <begin position="57"/>
        <end position="67"/>
    </location>
</feature>
<dbReference type="EMBL" id="CP117523">
    <property type="protein sequence ID" value="WWD84939.1"/>
    <property type="molecule type" value="Genomic_DNA"/>
</dbReference>
<accession>A0ABZ2EYJ5</accession>
<sequence length="305" mass="35250">MNNLLLILAMMVLSNGNVSLFDNKNKSNKPAEESTKVDVIEPNVKNNQSKRSGPTVRKVKKIKKKTRSKDPTRERKNDPIKNILKFDITDVNKGINLMDLSEEDLDRGMEIITRTKKYMNKEERNILIKLESVLDLVKGIKKLNDINILSEGDESEFFRSMDEEDKKNMMIKEIIEVFPEKKKQSVEKALEMKKMIDLFAELFLPDGEEGGGFSLSSLADINNLGSISNLKLLGSLLRSLDDDEEEEEKEYDYVEVDEDDLEDVEEENLADDYDEYLEENKAMTNNKKHSKSKSKKSRNRRKKQM</sequence>
<feature type="region of interest" description="Disordered" evidence="1">
    <location>
        <begin position="21"/>
        <end position="78"/>
    </location>
</feature>
<dbReference type="RefSeq" id="WP_018591586.1">
    <property type="nucleotide sequence ID" value="NZ_CP117523.1"/>
</dbReference>
<dbReference type="Proteomes" id="UP001348492">
    <property type="component" value="Chromosome"/>
</dbReference>
<gene>
    <name evidence="2" type="ORF">TEGL_33850</name>
</gene>
<evidence type="ECO:0000256" key="1">
    <source>
        <dbReference type="SAM" id="MobiDB-lite"/>
    </source>
</evidence>
<feature type="compositionally biased region" description="Basic and acidic residues" evidence="1">
    <location>
        <begin position="23"/>
        <end position="39"/>
    </location>
</feature>
<organism evidence="2 3">
    <name type="scientific">Terrisporobacter glycolicus ATCC 14880 = DSM 1288</name>
    <dbReference type="NCBI Taxonomy" id="1121315"/>
    <lineage>
        <taxon>Bacteria</taxon>
        <taxon>Bacillati</taxon>
        <taxon>Bacillota</taxon>
        <taxon>Clostridia</taxon>
        <taxon>Peptostreptococcales</taxon>
        <taxon>Peptostreptococcaceae</taxon>
        <taxon>Terrisporobacter</taxon>
    </lineage>
</organism>
<feature type="region of interest" description="Disordered" evidence="1">
    <location>
        <begin position="277"/>
        <end position="305"/>
    </location>
</feature>
<keyword evidence="3" id="KW-1185">Reference proteome</keyword>
<evidence type="ECO:0008006" key="4">
    <source>
        <dbReference type="Google" id="ProtNLM"/>
    </source>
</evidence>
<feature type="region of interest" description="Disordered" evidence="1">
    <location>
        <begin position="243"/>
        <end position="265"/>
    </location>
</feature>
<proteinExistence type="predicted"/>
<reference evidence="2 3" key="1">
    <citation type="journal article" date="2023" name="PLoS ONE">
        <title>Genome-based metabolic and phylogenomic analysis of three Terrisporobacter species.</title>
        <authorList>
            <person name="Boer T."/>
            <person name="Bengelsdorf F.R."/>
            <person name="Bomeke M."/>
            <person name="Daniel R."/>
            <person name="Poehlein A."/>
        </authorList>
    </citation>
    <scope>NUCLEOTIDE SEQUENCE [LARGE SCALE GENOMIC DNA]</scope>
    <source>
        <strain evidence="2 3">DSM 1288</strain>
    </source>
</reference>
<evidence type="ECO:0000313" key="3">
    <source>
        <dbReference type="Proteomes" id="UP001348492"/>
    </source>
</evidence>